<dbReference type="InterPro" id="IPR001128">
    <property type="entry name" value="Cyt_P450"/>
</dbReference>
<dbReference type="SMR" id="A0A1S4B8W5"/>
<dbReference type="Pfam" id="PF00067">
    <property type="entry name" value="p450"/>
    <property type="match status" value="1"/>
</dbReference>
<dbReference type="KEGG" id="nta:107805755"/>
<dbReference type="GO" id="GO:0005506">
    <property type="term" value="F:iron ion binding"/>
    <property type="evidence" value="ECO:0007669"/>
    <property type="project" value="InterPro"/>
</dbReference>
<evidence type="ECO:0000313" key="1">
    <source>
        <dbReference type="RefSeq" id="XP_016485314.1"/>
    </source>
</evidence>
<organism evidence="1">
    <name type="scientific">Nicotiana tabacum</name>
    <name type="common">Common tobacco</name>
    <dbReference type="NCBI Taxonomy" id="4097"/>
    <lineage>
        <taxon>Eukaryota</taxon>
        <taxon>Viridiplantae</taxon>
        <taxon>Streptophyta</taxon>
        <taxon>Embryophyta</taxon>
        <taxon>Tracheophyta</taxon>
        <taxon>Spermatophyta</taxon>
        <taxon>Magnoliopsida</taxon>
        <taxon>eudicotyledons</taxon>
        <taxon>Gunneridae</taxon>
        <taxon>Pentapetalae</taxon>
        <taxon>asterids</taxon>
        <taxon>lamiids</taxon>
        <taxon>Solanales</taxon>
        <taxon>Solanaceae</taxon>
        <taxon>Nicotianoideae</taxon>
        <taxon>Nicotianeae</taxon>
        <taxon>Nicotiana</taxon>
    </lineage>
</organism>
<dbReference type="OrthoDB" id="1877779at2759"/>
<dbReference type="AlphaFoldDB" id="A0A1S4B8W5"/>
<dbReference type="OMA" id="CRMATQT"/>
<sequence>MVDYLFSPILLSLVLVITFKYLHSKISRLSLPPGPFPWPLVGNLFQVGKRRPYATLAKLARGHGPDLVSIRFGTRLVVVASCPAAAAAVFKTHDRILSGRFVSRAIQVKVSKFTMCQLHFLKSVMIIGKGSEPYIREHFSLQRLWNGM</sequence>
<protein>
    <submittedName>
        <fullName evidence="1">(S)-N-methylcoclaurine 3'-hydroxylase isozyme 1-like</fullName>
    </submittedName>
</protein>
<accession>A0A1S4B8W5</accession>
<dbReference type="PaxDb" id="4097-A0A1S4B8W5"/>
<dbReference type="GO" id="GO:0016712">
    <property type="term" value="F:oxidoreductase activity, acting on paired donors, with incorporation or reduction of molecular oxygen, reduced flavin or flavoprotein as one donor, and incorporation of one atom of oxygen"/>
    <property type="evidence" value="ECO:0000318"/>
    <property type="project" value="GO_Central"/>
</dbReference>
<dbReference type="GO" id="GO:0020037">
    <property type="term" value="F:heme binding"/>
    <property type="evidence" value="ECO:0007669"/>
    <property type="project" value="InterPro"/>
</dbReference>
<dbReference type="Gene3D" id="1.10.630.10">
    <property type="entry name" value="Cytochrome P450"/>
    <property type="match status" value="1"/>
</dbReference>
<dbReference type="RefSeq" id="XP_016485314.1">
    <property type="nucleotide sequence ID" value="XM_016629828.1"/>
</dbReference>
<dbReference type="PANTHER" id="PTHR24299:SF62">
    <property type="entry name" value="GERANIOL 8-HYDROXYLASE-LIKE"/>
    <property type="match status" value="1"/>
</dbReference>
<proteinExistence type="predicted"/>
<gene>
    <name evidence="1" type="primary">LOC107805755</name>
</gene>
<dbReference type="STRING" id="4097.A0A1S4B8W5"/>
<reference evidence="1" key="1">
    <citation type="submission" date="2025-08" db="UniProtKB">
        <authorList>
            <consortium name="RefSeq"/>
        </authorList>
    </citation>
    <scope>IDENTIFICATION</scope>
</reference>
<dbReference type="SUPFAM" id="SSF48264">
    <property type="entry name" value="Cytochrome P450"/>
    <property type="match status" value="1"/>
</dbReference>
<dbReference type="PANTHER" id="PTHR24299">
    <property type="entry name" value="CYTOCHROME P450 FAMILY 1"/>
    <property type="match status" value="1"/>
</dbReference>
<dbReference type="InterPro" id="IPR036396">
    <property type="entry name" value="Cyt_P450_sf"/>
</dbReference>
<name>A0A1S4B8W5_TOBAC</name>